<evidence type="ECO:0000256" key="7">
    <source>
        <dbReference type="ARBA" id="ARBA00022840"/>
    </source>
</evidence>
<dbReference type="Gene3D" id="3.40.50.300">
    <property type="entry name" value="P-loop containing nucleotide triphosphate hydrolases"/>
    <property type="match status" value="1"/>
</dbReference>
<dbReference type="AlphaFoldDB" id="A0A6A2XSG2"/>
<evidence type="ECO:0000259" key="11">
    <source>
        <dbReference type="PROSITE" id="PS50893"/>
    </source>
</evidence>
<feature type="transmembrane region" description="Helical" evidence="10">
    <location>
        <begin position="52"/>
        <end position="72"/>
    </location>
</feature>
<sequence length="658" mass="71562">MVRRNKCVNIASPPVCCTFSHGPKQVSSNNFLCRGAANVGFFRVFALAKREAGTITIATIALLIGSVTSLLIPKYGGMIIDIVSKDTRTPEQQSDALQAVKNTVVYIVVIVVVGSLCTALRSWLFSSSSERVVARLRRDLFSHLIHQEIAFFDVTRTGELLSRLSEDTQVIKNAATTNLSEALCNLTTACIGVFMFSSSWKLTLLSLAVIPVISVAIQKCGRYLEELSHSTQAAAAVAVSIAEESFGAIRTVRSFAQEGFAISNYSEKVDETLKLGLKQAKVVGLFFGGVNAAFTCSVMVVVTYGAYLTIMGSMTVGSLTSFILYSLTVGSAVSSLSGLYSTAMKAAGASRRVFQLLDRVSIMPKSEKNAQKGKNPDGDLELKDVWFAYPSRPSHMILKHDKIEDQGKTRAKWKYIDWHCSSQEIVIEQTLGISLKLKPGSKVALVGPSGGGKTTIANVIERFYDPLKGEILLNGVPLVEISHEYLHKQVSIVSQEPVLFNCSIEENIAYGFCGKASSSEIESVAKMANAHDFIDKFPEKYQTMVGERGLRLSGGQKQRVAIARALLMNPKVLLLDEATSALDAESEYLVQDAMDSLMRGRTVLVIAHRLSTVQSADTVVVISEGEIAESGTHEDLLRENDIYTALVRRQLLGPSTKV</sequence>
<dbReference type="GO" id="GO:0010044">
    <property type="term" value="P:response to aluminum ion"/>
    <property type="evidence" value="ECO:0007669"/>
    <property type="project" value="UniProtKB-ARBA"/>
</dbReference>
<proteinExistence type="inferred from homology"/>
<dbReference type="PANTHER" id="PTHR43394:SF1">
    <property type="entry name" value="ATP-BINDING CASSETTE SUB-FAMILY B MEMBER 10, MITOCHONDRIAL"/>
    <property type="match status" value="1"/>
</dbReference>
<dbReference type="InterPro" id="IPR017871">
    <property type="entry name" value="ABC_transporter-like_CS"/>
</dbReference>
<dbReference type="InterPro" id="IPR011527">
    <property type="entry name" value="ABC1_TM_dom"/>
</dbReference>
<comment type="caution">
    <text evidence="13">The sequence shown here is derived from an EMBL/GenBank/DDBJ whole genome shotgun (WGS) entry which is preliminary data.</text>
</comment>
<dbReference type="GO" id="GO:0090374">
    <property type="term" value="P:oligopeptide export from mitochondrion"/>
    <property type="evidence" value="ECO:0007669"/>
    <property type="project" value="TreeGrafter"/>
</dbReference>
<dbReference type="GO" id="GO:0005743">
    <property type="term" value="C:mitochondrial inner membrane"/>
    <property type="evidence" value="ECO:0007669"/>
    <property type="project" value="TreeGrafter"/>
</dbReference>
<evidence type="ECO:0000313" key="13">
    <source>
        <dbReference type="EMBL" id="KAE8661359.1"/>
    </source>
</evidence>
<evidence type="ECO:0000256" key="2">
    <source>
        <dbReference type="ARBA" id="ARBA00007577"/>
    </source>
</evidence>
<dbReference type="InterPro" id="IPR039421">
    <property type="entry name" value="Type_1_exporter"/>
</dbReference>
<feature type="transmembrane region" description="Helical" evidence="10">
    <location>
        <begin position="282"/>
        <end position="310"/>
    </location>
</feature>
<dbReference type="EMBL" id="VEPZ02001721">
    <property type="protein sequence ID" value="KAE8661359.1"/>
    <property type="molecule type" value="Genomic_DNA"/>
</dbReference>
<organism evidence="13 14">
    <name type="scientific">Hibiscus syriacus</name>
    <name type="common">Rose of Sharon</name>
    <dbReference type="NCBI Taxonomy" id="106335"/>
    <lineage>
        <taxon>Eukaryota</taxon>
        <taxon>Viridiplantae</taxon>
        <taxon>Streptophyta</taxon>
        <taxon>Embryophyta</taxon>
        <taxon>Tracheophyta</taxon>
        <taxon>Spermatophyta</taxon>
        <taxon>Magnoliopsida</taxon>
        <taxon>eudicotyledons</taxon>
        <taxon>Gunneridae</taxon>
        <taxon>Pentapetalae</taxon>
        <taxon>rosids</taxon>
        <taxon>malvids</taxon>
        <taxon>Malvales</taxon>
        <taxon>Malvaceae</taxon>
        <taxon>Malvoideae</taxon>
        <taxon>Hibiscus</taxon>
    </lineage>
</organism>
<dbReference type="PANTHER" id="PTHR43394">
    <property type="entry name" value="ATP-DEPENDENT PERMEASE MDL1, MITOCHONDRIAL"/>
    <property type="match status" value="1"/>
</dbReference>
<dbReference type="FunFam" id="1.20.1560.10:FF:000058">
    <property type="entry name" value="ABC transporter B family member 25"/>
    <property type="match status" value="1"/>
</dbReference>
<name>A0A6A2XSG2_HIBSY</name>
<evidence type="ECO:0000256" key="4">
    <source>
        <dbReference type="ARBA" id="ARBA00022554"/>
    </source>
</evidence>
<keyword evidence="6" id="KW-0547">Nucleotide-binding</keyword>
<dbReference type="PIRSF" id="PIRSF002773">
    <property type="entry name" value="ABC_prm/ATPase_B"/>
    <property type="match status" value="1"/>
</dbReference>
<evidence type="ECO:0000313" key="14">
    <source>
        <dbReference type="Proteomes" id="UP000436088"/>
    </source>
</evidence>
<dbReference type="Pfam" id="PF00664">
    <property type="entry name" value="ABC_membrane"/>
    <property type="match status" value="1"/>
</dbReference>
<feature type="transmembrane region" description="Helical" evidence="10">
    <location>
        <begin position="104"/>
        <end position="125"/>
    </location>
</feature>
<dbReference type="GO" id="GO:0005774">
    <property type="term" value="C:vacuolar membrane"/>
    <property type="evidence" value="ECO:0007669"/>
    <property type="project" value="UniProtKB-SubCell"/>
</dbReference>
<evidence type="ECO:0000256" key="5">
    <source>
        <dbReference type="ARBA" id="ARBA00022692"/>
    </source>
</evidence>
<accession>A0A6A2XSG2</accession>
<keyword evidence="9 10" id="KW-0472">Membrane</keyword>
<dbReference type="GO" id="GO:0005524">
    <property type="term" value="F:ATP binding"/>
    <property type="evidence" value="ECO:0007669"/>
    <property type="project" value="UniProtKB-KW"/>
</dbReference>
<dbReference type="CDD" id="cd18780">
    <property type="entry name" value="ABC_6TM_AtABCB27_like"/>
    <property type="match status" value="1"/>
</dbReference>
<evidence type="ECO:0000256" key="10">
    <source>
        <dbReference type="SAM" id="Phobius"/>
    </source>
</evidence>
<keyword evidence="5 10" id="KW-0812">Transmembrane</keyword>
<keyword evidence="14" id="KW-1185">Reference proteome</keyword>
<evidence type="ECO:0000259" key="12">
    <source>
        <dbReference type="PROSITE" id="PS50929"/>
    </source>
</evidence>
<dbReference type="SUPFAM" id="SSF90123">
    <property type="entry name" value="ABC transporter transmembrane region"/>
    <property type="match status" value="1"/>
</dbReference>
<feature type="transmembrane region" description="Helical" evidence="10">
    <location>
        <begin position="322"/>
        <end position="342"/>
    </location>
</feature>
<evidence type="ECO:0000256" key="3">
    <source>
        <dbReference type="ARBA" id="ARBA00022448"/>
    </source>
</evidence>
<gene>
    <name evidence="13" type="ORF">F3Y22_tig00113726pilonHSYRG00381</name>
</gene>
<dbReference type="FunFam" id="3.40.50.300:FF:000836">
    <property type="entry name" value="ABC transporter B family member 25"/>
    <property type="match status" value="1"/>
</dbReference>
<evidence type="ECO:0000256" key="9">
    <source>
        <dbReference type="ARBA" id="ARBA00023136"/>
    </source>
</evidence>
<keyword evidence="4" id="KW-0926">Vacuole</keyword>
<evidence type="ECO:0000256" key="1">
    <source>
        <dbReference type="ARBA" id="ARBA00004128"/>
    </source>
</evidence>
<feature type="domain" description="ABC transmembrane type-1" evidence="12">
    <location>
        <begin position="57"/>
        <end position="345"/>
    </location>
</feature>
<dbReference type="PROSITE" id="PS50929">
    <property type="entry name" value="ABC_TM1F"/>
    <property type="match status" value="1"/>
</dbReference>
<dbReference type="SUPFAM" id="SSF52540">
    <property type="entry name" value="P-loop containing nucleoside triphosphate hydrolases"/>
    <property type="match status" value="1"/>
</dbReference>
<dbReference type="PROSITE" id="PS50893">
    <property type="entry name" value="ABC_TRANSPORTER_2"/>
    <property type="match status" value="1"/>
</dbReference>
<comment type="subcellular location">
    <subcellularLocation>
        <location evidence="1">Vacuole membrane</location>
        <topology evidence="1">Multi-pass membrane protein</topology>
    </subcellularLocation>
</comment>
<dbReference type="PROSITE" id="PS00211">
    <property type="entry name" value="ABC_TRANSPORTER_1"/>
    <property type="match status" value="1"/>
</dbReference>
<dbReference type="GO" id="GO:0016887">
    <property type="term" value="F:ATP hydrolysis activity"/>
    <property type="evidence" value="ECO:0007669"/>
    <property type="project" value="InterPro"/>
</dbReference>
<dbReference type="Gene3D" id="1.20.1560.10">
    <property type="entry name" value="ABC transporter type 1, transmembrane domain"/>
    <property type="match status" value="1"/>
</dbReference>
<dbReference type="InterPro" id="IPR027417">
    <property type="entry name" value="P-loop_NTPase"/>
</dbReference>
<evidence type="ECO:0000256" key="8">
    <source>
        <dbReference type="ARBA" id="ARBA00022989"/>
    </source>
</evidence>
<protein>
    <submittedName>
        <fullName evidence="13">ABC transporter B family member 27</fullName>
    </submittedName>
</protein>
<keyword evidence="7" id="KW-0067">ATP-binding</keyword>
<keyword evidence="3" id="KW-0813">Transport</keyword>
<dbReference type="Proteomes" id="UP000436088">
    <property type="component" value="Unassembled WGS sequence"/>
</dbReference>
<reference evidence="13" key="1">
    <citation type="submission" date="2019-09" db="EMBL/GenBank/DDBJ databases">
        <title>Draft genome information of white flower Hibiscus syriacus.</title>
        <authorList>
            <person name="Kim Y.-M."/>
        </authorList>
    </citation>
    <scope>NUCLEOTIDE SEQUENCE [LARGE SCALE GENOMIC DNA]</scope>
    <source>
        <strain evidence="13">YM2019G1</strain>
    </source>
</reference>
<evidence type="ECO:0000256" key="6">
    <source>
        <dbReference type="ARBA" id="ARBA00022741"/>
    </source>
</evidence>
<dbReference type="Pfam" id="PF00005">
    <property type="entry name" value="ABC_tran"/>
    <property type="match status" value="1"/>
</dbReference>
<dbReference type="GO" id="GO:0015421">
    <property type="term" value="F:ABC-type oligopeptide transporter activity"/>
    <property type="evidence" value="ECO:0007669"/>
    <property type="project" value="TreeGrafter"/>
</dbReference>
<feature type="domain" description="ABC transporter" evidence="11">
    <location>
        <begin position="413"/>
        <end position="649"/>
    </location>
</feature>
<dbReference type="InterPro" id="IPR003593">
    <property type="entry name" value="AAA+_ATPase"/>
</dbReference>
<comment type="similarity">
    <text evidence="2">Belongs to the ABC transporter superfamily. ABCB family. Multidrug resistance exporter (TC 3.A.1.201) subfamily.</text>
</comment>
<dbReference type="SMART" id="SM00382">
    <property type="entry name" value="AAA"/>
    <property type="match status" value="1"/>
</dbReference>
<dbReference type="InterPro" id="IPR003439">
    <property type="entry name" value="ABC_transporter-like_ATP-bd"/>
</dbReference>
<dbReference type="CDD" id="cd03249">
    <property type="entry name" value="ABC_MTABC3_MDL1_MDL2"/>
    <property type="match status" value="1"/>
</dbReference>
<dbReference type="InterPro" id="IPR036640">
    <property type="entry name" value="ABC1_TM_sf"/>
</dbReference>
<keyword evidence="8 10" id="KW-1133">Transmembrane helix</keyword>